<dbReference type="Gene3D" id="1.10.10.10">
    <property type="entry name" value="Winged helix-like DNA-binding domain superfamily/Winged helix DNA-binding domain"/>
    <property type="match status" value="1"/>
</dbReference>
<dbReference type="InterPro" id="IPR029016">
    <property type="entry name" value="GAF-like_dom_sf"/>
</dbReference>
<keyword evidence="5" id="KW-1185">Reference proteome</keyword>
<proteinExistence type="predicted"/>
<evidence type="ECO:0000313" key="4">
    <source>
        <dbReference type="EMBL" id="GGB13310.1"/>
    </source>
</evidence>
<dbReference type="Proteomes" id="UP000606922">
    <property type="component" value="Unassembled WGS sequence"/>
</dbReference>
<evidence type="ECO:0000256" key="2">
    <source>
        <dbReference type="ARBA" id="ARBA00023163"/>
    </source>
</evidence>
<dbReference type="InterPro" id="IPR003018">
    <property type="entry name" value="GAF"/>
</dbReference>
<dbReference type="SMART" id="SM01012">
    <property type="entry name" value="ANTAR"/>
    <property type="match status" value="1"/>
</dbReference>
<dbReference type="Gene3D" id="3.30.450.40">
    <property type="match status" value="1"/>
</dbReference>
<reference evidence="4" key="2">
    <citation type="submission" date="2020-09" db="EMBL/GenBank/DDBJ databases">
        <authorList>
            <person name="Sun Q."/>
            <person name="Zhou Y."/>
        </authorList>
    </citation>
    <scope>NUCLEOTIDE SEQUENCE</scope>
    <source>
        <strain evidence="4">CGMCC 1.12813</strain>
    </source>
</reference>
<dbReference type="SUPFAM" id="SSF55781">
    <property type="entry name" value="GAF domain-like"/>
    <property type="match status" value="1"/>
</dbReference>
<evidence type="ECO:0000259" key="3">
    <source>
        <dbReference type="PROSITE" id="PS50921"/>
    </source>
</evidence>
<feature type="domain" description="ANTAR" evidence="3">
    <location>
        <begin position="148"/>
        <end position="209"/>
    </location>
</feature>
<accession>A0A916SS98</accession>
<name>A0A916SS98_9MICO</name>
<dbReference type="Pfam" id="PF03861">
    <property type="entry name" value="ANTAR"/>
    <property type="match status" value="1"/>
</dbReference>
<sequence length="225" mass="23686">MSAEPAVTAVGQRLAAPFIDLLPVTGVAISVLDQQVKSSVIHASDATSARLEEIHFDLGDGPMFDCVASATPVLIPDVTDAGQWSMFTSHASELDAAAVFVFPLTLGAASVGAVLCYRTEAGDLDADAVDMGSALGRAIAGPALRQAILLADDEQPDGESPIETRREVHQATGMALMQLDTTATDALARMRAYAFSRGVSLRDVARDVVSRRLDFSQSKDHTTEA</sequence>
<dbReference type="Pfam" id="PF13185">
    <property type="entry name" value="GAF_2"/>
    <property type="match status" value="1"/>
</dbReference>
<dbReference type="PROSITE" id="PS50921">
    <property type="entry name" value="ANTAR"/>
    <property type="match status" value="1"/>
</dbReference>
<comment type="caution">
    <text evidence="4">The sequence shown here is derived from an EMBL/GenBank/DDBJ whole genome shotgun (WGS) entry which is preliminary data.</text>
</comment>
<evidence type="ECO:0000256" key="1">
    <source>
        <dbReference type="ARBA" id="ARBA00023015"/>
    </source>
</evidence>
<dbReference type="GO" id="GO:0003723">
    <property type="term" value="F:RNA binding"/>
    <property type="evidence" value="ECO:0007669"/>
    <property type="project" value="InterPro"/>
</dbReference>
<keyword evidence="2" id="KW-0804">Transcription</keyword>
<dbReference type="AlphaFoldDB" id="A0A916SS98"/>
<dbReference type="InterPro" id="IPR005561">
    <property type="entry name" value="ANTAR"/>
</dbReference>
<organism evidence="4 5">
    <name type="scientific">Conyzicola nivalis</name>
    <dbReference type="NCBI Taxonomy" id="1477021"/>
    <lineage>
        <taxon>Bacteria</taxon>
        <taxon>Bacillati</taxon>
        <taxon>Actinomycetota</taxon>
        <taxon>Actinomycetes</taxon>
        <taxon>Micrococcales</taxon>
        <taxon>Microbacteriaceae</taxon>
        <taxon>Conyzicola</taxon>
    </lineage>
</organism>
<dbReference type="InterPro" id="IPR036388">
    <property type="entry name" value="WH-like_DNA-bd_sf"/>
</dbReference>
<protein>
    <submittedName>
        <fullName evidence="4">GAF domain-containing protein</fullName>
    </submittedName>
</protein>
<keyword evidence="1" id="KW-0805">Transcription regulation</keyword>
<dbReference type="EMBL" id="BMGB01000002">
    <property type="protein sequence ID" value="GGB13310.1"/>
    <property type="molecule type" value="Genomic_DNA"/>
</dbReference>
<reference evidence="4" key="1">
    <citation type="journal article" date="2014" name="Int. J. Syst. Evol. Microbiol.">
        <title>Complete genome sequence of Corynebacterium casei LMG S-19264T (=DSM 44701T), isolated from a smear-ripened cheese.</title>
        <authorList>
            <consortium name="US DOE Joint Genome Institute (JGI-PGF)"/>
            <person name="Walter F."/>
            <person name="Albersmeier A."/>
            <person name="Kalinowski J."/>
            <person name="Ruckert C."/>
        </authorList>
    </citation>
    <scope>NUCLEOTIDE SEQUENCE</scope>
    <source>
        <strain evidence="4">CGMCC 1.12813</strain>
    </source>
</reference>
<dbReference type="RefSeq" id="WP_188511541.1">
    <property type="nucleotide sequence ID" value="NZ_BMGB01000002.1"/>
</dbReference>
<evidence type="ECO:0000313" key="5">
    <source>
        <dbReference type="Proteomes" id="UP000606922"/>
    </source>
</evidence>
<gene>
    <name evidence="4" type="ORF">GCM10010979_29680</name>
</gene>